<evidence type="ECO:0000313" key="3">
    <source>
        <dbReference type="EMBL" id="OQR80904.1"/>
    </source>
</evidence>
<keyword evidence="2" id="KW-0472">Membrane</keyword>
<feature type="transmembrane region" description="Helical" evidence="2">
    <location>
        <begin position="177"/>
        <end position="195"/>
    </location>
</feature>
<keyword evidence="4" id="KW-1185">Reference proteome</keyword>
<dbReference type="Proteomes" id="UP000243579">
    <property type="component" value="Unassembled WGS sequence"/>
</dbReference>
<protein>
    <submittedName>
        <fullName evidence="3">Uncharacterized protein</fullName>
    </submittedName>
</protein>
<evidence type="ECO:0000256" key="2">
    <source>
        <dbReference type="SAM" id="Phobius"/>
    </source>
</evidence>
<organism evidence="3 4">
    <name type="scientific">Achlya hypogyna</name>
    <name type="common">Oomycete</name>
    <name type="synonym">Protoachlya hypogyna</name>
    <dbReference type="NCBI Taxonomy" id="1202772"/>
    <lineage>
        <taxon>Eukaryota</taxon>
        <taxon>Sar</taxon>
        <taxon>Stramenopiles</taxon>
        <taxon>Oomycota</taxon>
        <taxon>Saprolegniomycetes</taxon>
        <taxon>Saprolegniales</taxon>
        <taxon>Achlyaceae</taxon>
        <taxon>Achlya</taxon>
    </lineage>
</organism>
<reference evidence="3 4" key="1">
    <citation type="journal article" date="2014" name="Genome Biol. Evol.">
        <title>The secreted proteins of Achlya hypogyna and Thraustotheca clavata identify the ancestral oomycete secretome and reveal gene acquisitions by horizontal gene transfer.</title>
        <authorList>
            <person name="Misner I."/>
            <person name="Blouin N."/>
            <person name="Leonard G."/>
            <person name="Richards T.A."/>
            <person name="Lane C.E."/>
        </authorList>
    </citation>
    <scope>NUCLEOTIDE SEQUENCE [LARGE SCALE GENOMIC DNA]</scope>
    <source>
        <strain evidence="3 4">ATCC 48635</strain>
    </source>
</reference>
<comment type="caution">
    <text evidence="3">The sequence shown here is derived from an EMBL/GenBank/DDBJ whole genome shotgun (WGS) entry which is preliminary data.</text>
</comment>
<accession>A0A1V9Y5B7</accession>
<name>A0A1V9Y5B7_ACHHY</name>
<gene>
    <name evidence="3" type="ORF">ACHHYP_17062</name>
</gene>
<dbReference type="EMBL" id="JNBR01002859">
    <property type="protein sequence ID" value="OQR80904.1"/>
    <property type="molecule type" value="Genomic_DNA"/>
</dbReference>
<feature type="coiled-coil region" evidence="1">
    <location>
        <begin position="17"/>
        <end position="58"/>
    </location>
</feature>
<proteinExistence type="predicted"/>
<feature type="transmembrane region" description="Helical" evidence="2">
    <location>
        <begin position="134"/>
        <end position="157"/>
    </location>
</feature>
<sequence>MLWEVVSGDLPHFLGQVRELQESHAKATKELALREARILELEKQVAGLQKDYLELSLESTSREQDSRRRLLLSCIQATTHALAHGHQLNPTTQIPVLQAIDEFLQDMLDTDVDQKTLQSITATLGSLLHDPSCLLLPSIVALVHTIFIKLTLVAAMIPASLLPDVVPIFSLMTKSSWGTSVLVGCNFVGALLAIMQSGTLQTKISQPIYIALLSLLQHLLDHTGYRALNQQHHDDIFAFFKVYARRLHEEFRKSQS</sequence>
<dbReference type="AlphaFoldDB" id="A0A1V9Y5B7"/>
<keyword evidence="2" id="KW-1133">Transmembrane helix</keyword>
<evidence type="ECO:0000256" key="1">
    <source>
        <dbReference type="SAM" id="Coils"/>
    </source>
</evidence>
<dbReference type="OrthoDB" id="73868at2759"/>
<keyword evidence="2" id="KW-0812">Transmembrane</keyword>
<keyword evidence="1" id="KW-0175">Coiled coil</keyword>
<evidence type="ECO:0000313" key="4">
    <source>
        <dbReference type="Proteomes" id="UP000243579"/>
    </source>
</evidence>